<dbReference type="EMBL" id="JAPWDV010000001">
    <property type="protein sequence ID" value="KAJ6221809.1"/>
    <property type="molecule type" value="Genomic_DNA"/>
</dbReference>
<proteinExistence type="predicted"/>
<reference evidence="2" key="1">
    <citation type="submission" date="2022-12" db="EMBL/GenBank/DDBJ databases">
        <title>Genome assemblies of Blomia tropicalis.</title>
        <authorList>
            <person name="Cui Y."/>
        </authorList>
    </citation>
    <scope>NUCLEOTIDE SEQUENCE</scope>
    <source>
        <tissue evidence="2">Adult mites</tissue>
    </source>
</reference>
<sequence length="241" mass="25133">MFNQIIQFIIQFVVLSAFLAVSVNAYGNGGSSYGSSNYGSSYSQANYGPSNLAVVTQQRVNYVDTPNQGYAQPTTVNVESQPIPIVLNFRSASSPVQINHQHQASQGSFRQTESTDEAHRHLHTVTKPIIQEVREIIAPQRIVRQQVLPVQEQIQTVVARNQAASAGGAGGNGGNGGSSFGGLGGGNNGGNGNGMGGGFALGGSSRGRGGNGNGGSFSFSGHRLVAHEMAAAIKFPIILFQ</sequence>
<dbReference type="AlphaFoldDB" id="A0A9Q0MAF6"/>
<evidence type="ECO:0000313" key="3">
    <source>
        <dbReference type="Proteomes" id="UP001142055"/>
    </source>
</evidence>
<organism evidence="2 3">
    <name type="scientific">Blomia tropicalis</name>
    <name type="common">Mite</name>
    <dbReference type="NCBI Taxonomy" id="40697"/>
    <lineage>
        <taxon>Eukaryota</taxon>
        <taxon>Metazoa</taxon>
        <taxon>Ecdysozoa</taxon>
        <taxon>Arthropoda</taxon>
        <taxon>Chelicerata</taxon>
        <taxon>Arachnida</taxon>
        <taxon>Acari</taxon>
        <taxon>Acariformes</taxon>
        <taxon>Sarcoptiformes</taxon>
        <taxon>Astigmata</taxon>
        <taxon>Glycyphagoidea</taxon>
        <taxon>Echimyopodidae</taxon>
        <taxon>Blomia</taxon>
    </lineage>
</organism>
<gene>
    <name evidence="2" type="ORF">RDWZM_000354</name>
</gene>
<protein>
    <submittedName>
        <fullName evidence="2">Uncharacterized protein</fullName>
    </submittedName>
</protein>
<feature type="signal peptide" evidence="1">
    <location>
        <begin position="1"/>
        <end position="25"/>
    </location>
</feature>
<evidence type="ECO:0000256" key="1">
    <source>
        <dbReference type="SAM" id="SignalP"/>
    </source>
</evidence>
<feature type="chain" id="PRO_5040316512" evidence="1">
    <location>
        <begin position="26"/>
        <end position="241"/>
    </location>
</feature>
<evidence type="ECO:0000313" key="2">
    <source>
        <dbReference type="EMBL" id="KAJ6221809.1"/>
    </source>
</evidence>
<accession>A0A9Q0MAF6</accession>
<comment type="caution">
    <text evidence="2">The sequence shown here is derived from an EMBL/GenBank/DDBJ whole genome shotgun (WGS) entry which is preliminary data.</text>
</comment>
<dbReference type="Proteomes" id="UP001142055">
    <property type="component" value="Chromosome 1"/>
</dbReference>
<keyword evidence="1" id="KW-0732">Signal</keyword>
<keyword evidence="3" id="KW-1185">Reference proteome</keyword>
<name>A0A9Q0MAF6_BLOTA</name>